<keyword evidence="1" id="KW-0812">Transmembrane</keyword>
<comment type="caution">
    <text evidence="2">The sequence shown here is derived from an EMBL/GenBank/DDBJ whole genome shotgun (WGS) entry which is preliminary data.</text>
</comment>
<protein>
    <submittedName>
        <fullName evidence="2">Uncharacterized protein</fullName>
    </submittedName>
</protein>
<evidence type="ECO:0000256" key="1">
    <source>
        <dbReference type="SAM" id="Phobius"/>
    </source>
</evidence>
<organism evidence="2 3">
    <name type="scientific">Allorhodopirellula solitaria</name>
    <dbReference type="NCBI Taxonomy" id="2527987"/>
    <lineage>
        <taxon>Bacteria</taxon>
        <taxon>Pseudomonadati</taxon>
        <taxon>Planctomycetota</taxon>
        <taxon>Planctomycetia</taxon>
        <taxon>Pirellulales</taxon>
        <taxon>Pirellulaceae</taxon>
        <taxon>Allorhodopirellula</taxon>
    </lineage>
</organism>
<proteinExistence type="predicted"/>
<evidence type="ECO:0000313" key="3">
    <source>
        <dbReference type="Proteomes" id="UP000318053"/>
    </source>
</evidence>
<keyword evidence="3" id="KW-1185">Reference proteome</keyword>
<dbReference type="EMBL" id="SJPK01000001">
    <property type="protein sequence ID" value="TWT74964.1"/>
    <property type="molecule type" value="Genomic_DNA"/>
</dbReference>
<accession>A0A5C5YJB2</accession>
<feature type="transmembrane region" description="Helical" evidence="1">
    <location>
        <begin position="21"/>
        <end position="42"/>
    </location>
</feature>
<dbReference type="AlphaFoldDB" id="A0A5C5YJB2"/>
<keyword evidence="1" id="KW-1133">Transmembrane helix</keyword>
<keyword evidence="1" id="KW-0472">Membrane</keyword>
<gene>
    <name evidence="2" type="ORF">CA85_02520</name>
</gene>
<dbReference type="Proteomes" id="UP000318053">
    <property type="component" value="Unassembled WGS sequence"/>
</dbReference>
<evidence type="ECO:0000313" key="2">
    <source>
        <dbReference type="EMBL" id="TWT74964.1"/>
    </source>
</evidence>
<name>A0A5C5YJB2_9BACT</name>
<sequence>MRLPASYFLWKRNHGMSVNCTATQFVGALICLVGVVGLFLRISSNDGALAIAGAIVFASGVIAQAIARSK</sequence>
<reference evidence="2 3" key="1">
    <citation type="submission" date="2019-02" db="EMBL/GenBank/DDBJ databases">
        <title>Deep-cultivation of Planctomycetes and their phenomic and genomic characterization uncovers novel biology.</title>
        <authorList>
            <person name="Wiegand S."/>
            <person name="Jogler M."/>
            <person name="Boedeker C."/>
            <person name="Pinto D."/>
            <person name="Vollmers J."/>
            <person name="Rivas-Marin E."/>
            <person name="Kohn T."/>
            <person name="Peeters S.H."/>
            <person name="Heuer A."/>
            <person name="Rast P."/>
            <person name="Oberbeckmann S."/>
            <person name="Bunk B."/>
            <person name="Jeske O."/>
            <person name="Meyerdierks A."/>
            <person name="Storesund J.E."/>
            <person name="Kallscheuer N."/>
            <person name="Luecker S."/>
            <person name="Lage O.M."/>
            <person name="Pohl T."/>
            <person name="Merkel B.J."/>
            <person name="Hornburger P."/>
            <person name="Mueller R.-W."/>
            <person name="Bruemmer F."/>
            <person name="Labrenz M."/>
            <person name="Spormann A.M."/>
            <person name="Op Den Camp H."/>
            <person name="Overmann J."/>
            <person name="Amann R."/>
            <person name="Jetten M.S.M."/>
            <person name="Mascher T."/>
            <person name="Medema M.H."/>
            <person name="Devos D.P."/>
            <person name="Kaster A.-K."/>
            <person name="Ovreas L."/>
            <person name="Rohde M."/>
            <person name="Galperin M.Y."/>
            <person name="Jogler C."/>
        </authorList>
    </citation>
    <scope>NUCLEOTIDE SEQUENCE [LARGE SCALE GENOMIC DNA]</scope>
    <source>
        <strain evidence="2 3">CA85</strain>
    </source>
</reference>
<feature type="transmembrane region" description="Helical" evidence="1">
    <location>
        <begin position="48"/>
        <end position="67"/>
    </location>
</feature>